<accession>W0JK99</accession>
<dbReference type="InterPro" id="IPR054270">
    <property type="entry name" value="DUF7001"/>
</dbReference>
<sequence>MDRVVLYRAPTTEAGIDETADWLEERLASSVDAPVVVRDRFLDVHRTDELAERLAEARVRSPYDRETGNTMLGTVRYEERVLESPDRGGGVLYDGLQVQRALNEAMIPDERVLETLHVAILDRAIGTWGEHDGRWHKRVNVLGQPALVSVPGLYEAPAKPERYYKEKQQHALLSGDSPPREVLENRVEGEFLIEDDPRTTEVVKGYVLQAMNYLLNGTPFCDDPRCRLFNAHRHEGVIEAQLREPTFCPEHAELYGRDRTEPASE</sequence>
<dbReference type="OrthoDB" id="303724at2157"/>
<protein>
    <submittedName>
        <fullName evidence="1">Uncharacterized protein</fullName>
    </submittedName>
</protein>
<dbReference type="PATRIC" id="fig|797299.3.peg.1070"/>
<evidence type="ECO:0000313" key="2">
    <source>
        <dbReference type="Proteomes" id="UP000019024"/>
    </source>
</evidence>
<dbReference type="GeneID" id="25144834"/>
<evidence type="ECO:0000313" key="1">
    <source>
        <dbReference type="EMBL" id="AHF99165.1"/>
    </source>
</evidence>
<keyword evidence="2" id="KW-1185">Reference proteome</keyword>
<dbReference type="eggNOG" id="arCOG04668">
    <property type="taxonomic scope" value="Archaea"/>
</dbReference>
<dbReference type="KEGG" id="hlr:HALLA_10205"/>
<name>W0JK99_9EURY</name>
<dbReference type="AlphaFoldDB" id="W0JK99"/>
<dbReference type="Pfam" id="PF22529">
    <property type="entry name" value="DUF7001"/>
    <property type="match status" value="1"/>
</dbReference>
<reference evidence="1 2" key="1">
    <citation type="submission" date="2014-01" db="EMBL/GenBank/DDBJ databases">
        <authorList>
            <consortium name="DOE Joint Genome Institute"/>
            <person name="Anderson I."/>
            <person name="Huntemann M."/>
            <person name="Han J."/>
            <person name="Chen A."/>
            <person name="Kyrpides N."/>
            <person name="Mavromatis K."/>
            <person name="Markowitz V."/>
            <person name="Palaniappan K."/>
            <person name="Ivanova N."/>
            <person name="Schaumberg A."/>
            <person name="Pati A."/>
            <person name="Liolios K."/>
            <person name="Nordberg H.P."/>
            <person name="Cantor M.N."/>
            <person name="Hua S.X."/>
            <person name="Woyke T."/>
        </authorList>
    </citation>
    <scope>NUCLEOTIDE SEQUENCE [LARGE SCALE GENOMIC DNA]</scope>
    <source>
        <strain evidence="1 2">XH-48</strain>
    </source>
</reference>
<dbReference type="Proteomes" id="UP000019024">
    <property type="component" value="Chromosome"/>
</dbReference>
<dbReference type="HOGENOM" id="CLU_1088211_0_0_2"/>
<dbReference type="STRING" id="797299.HALLA_10205"/>
<dbReference type="RefSeq" id="WP_049952373.1">
    <property type="nucleotide sequence ID" value="NZ_CP007055.1"/>
</dbReference>
<proteinExistence type="predicted"/>
<organism evidence="1 2">
    <name type="scientific">Halostagnicola larsenii XH-48</name>
    <dbReference type="NCBI Taxonomy" id="797299"/>
    <lineage>
        <taxon>Archaea</taxon>
        <taxon>Methanobacteriati</taxon>
        <taxon>Methanobacteriota</taxon>
        <taxon>Stenosarchaea group</taxon>
        <taxon>Halobacteria</taxon>
        <taxon>Halobacteriales</taxon>
        <taxon>Natrialbaceae</taxon>
        <taxon>Halostagnicola</taxon>
    </lineage>
</organism>
<dbReference type="EMBL" id="CP007055">
    <property type="protein sequence ID" value="AHF99165.1"/>
    <property type="molecule type" value="Genomic_DNA"/>
</dbReference>
<gene>
    <name evidence="1" type="ORF">HALLA_10205</name>
</gene>